<dbReference type="Proteomes" id="UP000680714">
    <property type="component" value="Unassembled WGS sequence"/>
</dbReference>
<organism evidence="3 4">
    <name type="scientific">Magnetospirillum sulfuroxidans</name>
    <dbReference type="NCBI Taxonomy" id="611300"/>
    <lineage>
        <taxon>Bacteria</taxon>
        <taxon>Pseudomonadati</taxon>
        <taxon>Pseudomonadota</taxon>
        <taxon>Alphaproteobacteria</taxon>
        <taxon>Rhodospirillales</taxon>
        <taxon>Rhodospirillaceae</taxon>
        <taxon>Magnetospirillum</taxon>
    </lineage>
</organism>
<dbReference type="PANTHER" id="PTHR44520">
    <property type="entry name" value="RESPONSE REGULATOR RCP1-RELATED"/>
    <property type="match status" value="1"/>
</dbReference>
<keyword evidence="4" id="KW-1185">Reference proteome</keyword>
<evidence type="ECO:0000313" key="4">
    <source>
        <dbReference type="Proteomes" id="UP000680714"/>
    </source>
</evidence>
<dbReference type="SUPFAM" id="SSF52172">
    <property type="entry name" value="CheY-like"/>
    <property type="match status" value="1"/>
</dbReference>
<comment type="caution">
    <text evidence="3">The sequence shown here is derived from an EMBL/GenBank/DDBJ whole genome shotgun (WGS) entry which is preliminary data.</text>
</comment>
<dbReference type="Pfam" id="PF00072">
    <property type="entry name" value="Response_reg"/>
    <property type="match status" value="1"/>
</dbReference>
<dbReference type="SMART" id="SM00448">
    <property type="entry name" value="REC"/>
    <property type="match status" value="1"/>
</dbReference>
<evidence type="ECO:0000313" key="3">
    <source>
        <dbReference type="EMBL" id="MBR9971696.1"/>
    </source>
</evidence>
<dbReference type="InterPro" id="IPR011006">
    <property type="entry name" value="CheY-like_superfamily"/>
</dbReference>
<name>A0ABS5IB88_9PROT</name>
<accession>A0ABS5IB88</accession>
<dbReference type="PROSITE" id="PS50110">
    <property type="entry name" value="RESPONSE_REGULATORY"/>
    <property type="match status" value="1"/>
</dbReference>
<protein>
    <submittedName>
        <fullName evidence="3">Response regulator</fullName>
    </submittedName>
</protein>
<dbReference type="Gene3D" id="3.40.50.2300">
    <property type="match status" value="1"/>
</dbReference>
<sequence length="146" mass="16397">MRNVEGGYHILLVEDDLADAGLVRIALRKGRHAVTLHHARDSAEAFGFLRRIGANFTESPRPHLILLDLNLPGRSGHEILQELKNDPALRGIPVIVLSTSEAERDIVRSYNLGANSFISKPMDADEFAHHIHTMETYWFDIVRLPA</sequence>
<dbReference type="InterPro" id="IPR001789">
    <property type="entry name" value="Sig_transdc_resp-reg_receiver"/>
</dbReference>
<dbReference type="RefSeq" id="WP_211547710.1">
    <property type="nucleotide sequence ID" value="NZ_JAGTUF010000005.1"/>
</dbReference>
<dbReference type="PANTHER" id="PTHR44520:SF2">
    <property type="entry name" value="RESPONSE REGULATOR RCP1"/>
    <property type="match status" value="1"/>
</dbReference>
<dbReference type="CDD" id="cd17557">
    <property type="entry name" value="REC_Rcp-like"/>
    <property type="match status" value="1"/>
</dbReference>
<dbReference type="EMBL" id="JAGTUF010000005">
    <property type="protein sequence ID" value="MBR9971696.1"/>
    <property type="molecule type" value="Genomic_DNA"/>
</dbReference>
<evidence type="ECO:0000259" key="2">
    <source>
        <dbReference type="PROSITE" id="PS50110"/>
    </source>
</evidence>
<keyword evidence="1" id="KW-0597">Phosphoprotein</keyword>
<dbReference type="InterPro" id="IPR052893">
    <property type="entry name" value="TCS_response_regulator"/>
</dbReference>
<gene>
    <name evidence="3" type="ORF">KEC16_08210</name>
</gene>
<proteinExistence type="predicted"/>
<reference evidence="3 4" key="1">
    <citation type="submission" date="2021-04" db="EMBL/GenBank/DDBJ databases">
        <title>Magnetospirillum sulfuroxidans sp. nov., a facultative chemolithoautotrophic sulfur-oxidizing alphaproteobacterium isolated from freshwater sediment and proposals for Paramagetospirillum gen. nov., and Magnetospirillaceae fam. nov.</title>
        <authorList>
            <person name="Koziaeva V."/>
            <person name="Geelhoed J.S."/>
            <person name="Sorokin D.Y."/>
            <person name="Grouzdev D.S."/>
        </authorList>
    </citation>
    <scope>NUCLEOTIDE SEQUENCE [LARGE SCALE GENOMIC DNA]</scope>
    <source>
        <strain evidence="3 4">J10</strain>
    </source>
</reference>
<feature type="domain" description="Response regulatory" evidence="2">
    <location>
        <begin position="9"/>
        <end position="135"/>
    </location>
</feature>
<evidence type="ECO:0000256" key="1">
    <source>
        <dbReference type="PROSITE-ProRule" id="PRU00169"/>
    </source>
</evidence>
<feature type="modified residue" description="4-aspartylphosphate" evidence="1">
    <location>
        <position position="68"/>
    </location>
</feature>